<gene>
    <name evidence="1" type="ORF">KUTeg_013008</name>
</gene>
<name>A0ABQ9ESF8_TEGGR</name>
<accession>A0ABQ9ESF8</accession>
<keyword evidence="2" id="KW-1185">Reference proteome</keyword>
<evidence type="ECO:0000313" key="2">
    <source>
        <dbReference type="Proteomes" id="UP001217089"/>
    </source>
</evidence>
<dbReference type="Proteomes" id="UP001217089">
    <property type="component" value="Unassembled WGS sequence"/>
</dbReference>
<proteinExistence type="predicted"/>
<reference evidence="1 2" key="1">
    <citation type="submission" date="2022-12" db="EMBL/GenBank/DDBJ databases">
        <title>Chromosome-level genome of Tegillarca granosa.</title>
        <authorList>
            <person name="Kim J."/>
        </authorList>
    </citation>
    <scope>NUCLEOTIDE SEQUENCE [LARGE SCALE GENOMIC DNA]</scope>
    <source>
        <strain evidence="1">Teg-2019</strain>
        <tissue evidence="1">Adductor muscle</tissue>
    </source>
</reference>
<protein>
    <submittedName>
        <fullName evidence="1">Uncharacterized protein</fullName>
    </submittedName>
</protein>
<comment type="caution">
    <text evidence="1">The sequence shown here is derived from an EMBL/GenBank/DDBJ whole genome shotgun (WGS) entry which is preliminary data.</text>
</comment>
<organism evidence="1 2">
    <name type="scientific">Tegillarca granosa</name>
    <name type="common">Malaysian cockle</name>
    <name type="synonym">Anadara granosa</name>
    <dbReference type="NCBI Taxonomy" id="220873"/>
    <lineage>
        <taxon>Eukaryota</taxon>
        <taxon>Metazoa</taxon>
        <taxon>Spiralia</taxon>
        <taxon>Lophotrochozoa</taxon>
        <taxon>Mollusca</taxon>
        <taxon>Bivalvia</taxon>
        <taxon>Autobranchia</taxon>
        <taxon>Pteriomorphia</taxon>
        <taxon>Arcoida</taxon>
        <taxon>Arcoidea</taxon>
        <taxon>Arcidae</taxon>
        <taxon>Tegillarca</taxon>
    </lineage>
</organism>
<dbReference type="EMBL" id="JARBDR010000657">
    <property type="protein sequence ID" value="KAJ8308134.1"/>
    <property type="molecule type" value="Genomic_DNA"/>
</dbReference>
<evidence type="ECO:0000313" key="1">
    <source>
        <dbReference type="EMBL" id="KAJ8308134.1"/>
    </source>
</evidence>
<sequence>MSVIIELRRRCQLRVLMRRRPDLCSILFRHPCTYLDHPWNFREVLFCVVWTQKLPFETYITCDGKIVSEDDLVCVDKRTLSHEELLYAILYKYL</sequence>